<evidence type="ECO:0000256" key="9">
    <source>
        <dbReference type="RuleBase" id="RU367038"/>
    </source>
</evidence>
<dbReference type="PANTHER" id="PTHR14110">
    <property type="entry name" value="MITOCHONDRIAL IMPORT INNER MEMBRANE TRANSLOCASE SUBUNIT TIM22"/>
    <property type="match status" value="1"/>
</dbReference>
<keyword evidence="6 9" id="KW-0496">Mitochondrion</keyword>
<keyword evidence="9" id="KW-0813">Transport</keyword>
<evidence type="ECO:0000313" key="10">
    <source>
        <dbReference type="EMBL" id="KAF6210268.1"/>
    </source>
</evidence>
<evidence type="ECO:0000256" key="2">
    <source>
        <dbReference type="ARBA" id="ARBA00008444"/>
    </source>
</evidence>
<keyword evidence="7" id="KW-0472">Membrane</keyword>
<proteinExistence type="inferred from homology"/>
<name>A0A8S9XPV4_APOLU</name>
<dbReference type="AlphaFoldDB" id="A0A8S9XPV4"/>
<organism evidence="10 11">
    <name type="scientific">Apolygus lucorum</name>
    <name type="common">Small green plant bug</name>
    <name type="synonym">Lygocoris lucorum</name>
    <dbReference type="NCBI Taxonomy" id="248454"/>
    <lineage>
        <taxon>Eukaryota</taxon>
        <taxon>Metazoa</taxon>
        <taxon>Ecdysozoa</taxon>
        <taxon>Arthropoda</taxon>
        <taxon>Hexapoda</taxon>
        <taxon>Insecta</taxon>
        <taxon>Pterygota</taxon>
        <taxon>Neoptera</taxon>
        <taxon>Paraneoptera</taxon>
        <taxon>Hemiptera</taxon>
        <taxon>Heteroptera</taxon>
        <taxon>Panheteroptera</taxon>
        <taxon>Cimicomorpha</taxon>
        <taxon>Miridae</taxon>
        <taxon>Mirini</taxon>
        <taxon>Apolygus</taxon>
    </lineage>
</organism>
<keyword evidence="3" id="KW-0812">Transmembrane</keyword>
<evidence type="ECO:0000256" key="7">
    <source>
        <dbReference type="ARBA" id="ARBA00023136"/>
    </source>
</evidence>
<comment type="function">
    <text evidence="8 9">Essential core component of the TIM22 complex, a complex that mediates the import and insertion of multi-pass transmembrane proteins into the mitochondrial inner membrane. In the TIM22 complex, it constitutes the voltage-activated and signal-gated channel. Forms a twin-pore translocase that uses the membrane potential as external driving force in 2 voltage-dependent steps.</text>
</comment>
<gene>
    <name evidence="10" type="ORF">GE061_013372</name>
</gene>
<evidence type="ECO:0000256" key="5">
    <source>
        <dbReference type="ARBA" id="ARBA00022989"/>
    </source>
</evidence>
<evidence type="ECO:0000256" key="4">
    <source>
        <dbReference type="ARBA" id="ARBA00022792"/>
    </source>
</evidence>
<comment type="caution">
    <text evidence="10">The sequence shown here is derived from an EMBL/GenBank/DDBJ whole genome shotgun (WGS) entry which is preliminary data.</text>
</comment>
<dbReference type="Pfam" id="PF02466">
    <property type="entry name" value="Tim17"/>
    <property type="match status" value="1"/>
</dbReference>
<comment type="subcellular location">
    <subcellularLocation>
        <location evidence="1 9">Mitochondrion inner membrane</location>
        <topology evidence="1 9">Multi-pass membrane protein</topology>
    </subcellularLocation>
</comment>
<reference evidence="10" key="1">
    <citation type="journal article" date="2021" name="Mol. Ecol. Resour.">
        <title>Apolygus lucorum genome provides insights into omnivorousness and mesophyll feeding.</title>
        <authorList>
            <person name="Liu Y."/>
            <person name="Liu H."/>
            <person name="Wang H."/>
            <person name="Huang T."/>
            <person name="Liu B."/>
            <person name="Yang B."/>
            <person name="Yin L."/>
            <person name="Li B."/>
            <person name="Zhang Y."/>
            <person name="Zhang S."/>
            <person name="Jiang F."/>
            <person name="Zhang X."/>
            <person name="Ren Y."/>
            <person name="Wang B."/>
            <person name="Wang S."/>
            <person name="Lu Y."/>
            <person name="Wu K."/>
            <person name="Fan W."/>
            <person name="Wang G."/>
        </authorList>
    </citation>
    <scope>NUCLEOTIDE SEQUENCE</scope>
    <source>
        <strain evidence="10">12Hb</strain>
    </source>
</reference>
<protein>
    <recommendedName>
        <fullName evidence="9">Mitochondrial import inner membrane translocase subunit TIM22</fullName>
    </recommendedName>
</protein>
<comment type="subunit">
    <text evidence="9">Component of the TIM22 complex.</text>
</comment>
<evidence type="ECO:0000313" key="11">
    <source>
        <dbReference type="Proteomes" id="UP000466442"/>
    </source>
</evidence>
<dbReference type="GO" id="GO:0045039">
    <property type="term" value="P:protein insertion into mitochondrial inner membrane"/>
    <property type="evidence" value="ECO:0007669"/>
    <property type="project" value="UniProtKB-UniRule"/>
</dbReference>
<evidence type="ECO:0000256" key="8">
    <source>
        <dbReference type="ARBA" id="ARBA00024713"/>
    </source>
</evidence>
<dbReference type="PANTHER" id="PTHR14110:SF0">
    <property type="entry name" value="MITOCHONDRIAL IMPORT INNER MEMBRANE TRANSLOCASE SUBUNIT TIM22"/>
    <property type="match status" value="1"/>
</dbReference>
<dbReference type="OrthoDB" id="75343at2759"/>
<dbReference type="InterPro" id="IPR039175">
    <property type="entry name" value="TIM22"/>
</dbReference>
<accession>A0A8S9XPV4</accession>
<sequence>MDAIHAKRFAHHGPSIHAPGYSYRGLPTQGVDFKELELSDVIMSSEANSNTMDNDLAFVFLQRHFMDPNRPRDNIVVPSVIGKSPIKTREEKMVEAAFESCAFKSLFSCVAGFGLGAAIGLFTSSVNPNIPTGPNGEIKHQSAREIFREMRMSMGSYAKNFAMVGAMFAATECAIESSRGVTDWKNGTYAGAATGGLIGLRAGIKAGAVGAAGFAAFSTVIDYYMRH</sequence>
<dbReference type="GO" id="GO:0030943">
    <property type="term" value="F:mitochondrion targeting sequence binding"/>
    <property type="evidence" value="ECO:0007669"/>
    <property type="project" value="TreeGrafter"/>
</dbReference>
<keyword evidence="11" id="KW-1185">Reference proteome</keyword>
<comment type="similarity">
    <text evidence="2 9">Belongs to the Tim17/Tim22/Tim23 family.</text>
</comment>
<keyword evidence="4 9" id="KW-0999">Mitochondrion inner membrane</keyword>
<dbReference type="Proteomes" id="UP000466442">
    <property type="component" value="Linkage Group LG5"/>
</dbReference>
<evidence type="ECO:0000256" key="3">
    <source>
        <dbReference type="ARBA" id="ARBA00022692"/>
    </source>
</evidence>
<dbReference type="GO" id="GO:0042721">
    <property type="term" value="C:TIM22 mitochondrial import inner membrane insertion complex"/>
    <property type="evidence" value="ECO:0007669"/>
    <property type="project" value="UniProtKB-UniRule"/>
</dbReference>
<dbReference type="EMBL" id="WIXP02000005">
    <property type="protein sequence ID" value="KAF6210268.1"/>
    <property type="molecule type" value="Genomic_DNA"/>
</dbReference>
<keyword evidence="9" id="KW-0811">Translocation</keyword>
<dbReference type="GO" id="GO:0008320">
    <property type="term" value="F:protein transmembrane transporter activity"/>
    <property type="evidence" value="ECO:0007669"/>
    <property type="project" value="UniProtKB-UniRule"/>
</dbReference>
<keyword evidence="5" id="KW-1133">Transmembrane helix</keyword>
<evidence type="ECO:0000256" key="1">
    <source>
        <dbReference type="ARBA" id="ARBA00004448"/>
    </source>
</evidence>
<keyword evidence="9" id="KW-0653">Protein transport</keyword>
<evidence type="ECO:0000256" key="6">
    <source>
        <dbReference type="ARBA" id="ARBA00023128"/>
    </source>
</evidence>